<evidence type="ECO:0000259" key="2">
    <source>
        <dbReference type="Pfam" id="PF07137"/>
    </source>
</evidence>
<dbReference type="PANTHER" id="PTHR33970">
    <property type="entry name" value="VIOLAXANTHIN DE-EPOXIDASE, CHLOROPLASTIC-RELATED"/>
    <property type="match status" value="1"/>
</dbReference>
<evidence type="ECO:0000313" key="4">
    <source>
        <dbReference type="Proteomes" id="UP000236161"/>
    </source>
</evidence>
<dbReference type="CDD" id="cd19420">
    <property type="entry name" value="lipocalin_VDE"/>
    <property type="match status" value="1"/>
</dbReference>
<protein>
    <submittedName>
        <fullName evidence="3">Violaxanthin de-epoxidase, chloroplastic</fullName>
        <ecNumber evidence="3">1.23.5.1</ecNumber>
    </submittedName>
</protein>
<dbReference type="EMBL" id="KZ451917">
    <property type="protein sequence ID" value="PKA62363.1"/>
    <property type="molecule type" value="Genomic_DNA"/>
</dbReference>
<organism evidence="3 4">
    <name type="scientific">Apostasia shenzhenica</name>
    <dbReference type="NCBI Taxonomy" id="1088818"/>
    <lineage>
        <taxon>Eukaryota</taxon>
        <taxon>Viridiplantae</taxon>
        <taxon>Streptophyta</taxon>
        <taxon>Embryophyta</taxon>
        <taxon>Tracheophyta</taxon>
        <taxon>Spermatophyta</taxon>
        <taxon>Magnoliopsida</taxon>
        <taxon>Liliopsida</taxon>
        <taxon>Asparagales</taxon>
        <taxon>Orchidaceae</taxon>
        <taxon>Apostasioideae</taxon>
        <taxon>Apostasia</taxon>
    </lineage>
</organism>
<dbReference type="PROSITE" id="PS00213">
    <property type="entry name" value="LIPOCALIN"/>
    <property type="match status" value="1"/>
</dbReference>
<dbReference type="Gene3D" id="2.40.128.20">
    <property type="match status" value="1"/>
</dbReference>
<sequence>MHRPCPRVRRNAPSDSPACRPPHARSRRLAHLCLCAMLASSQPARPCERPQARLLPCACLHVRRTRMPVRRLRLPAHLPASPPARTRAPFSASPSQLISQWLFSDPTHCDSSPIQITEIFFFLIKITCQSIEFERPRVTILSLPFDESRWIKAACIFDVGGSADSPNPLGTAKCPLIVMTVELAKCISNPSCAANIACLQTCNDRPDETECQIKCGDLFENSVVDEFNECAVSRKKCVPRKSDVGEFPVPSPSVLVKNFSISDFNGKWYITRGLNPTFDVFDCQLHEFHVESGKLIGNLSWRIRTPDGGFFTRSTVQRFVRDPSQPGVLYNHDNEYLHYQDDWYVLSSKVENKPDDYIFIYYCGRNDAWDGYGGAVVYTRSPTLPETVIPELENAAKSIGRDFTMFIITDNTCGPETPLVERLERTVEEGEKTVIREVEQIEGEVEKVGRTELTLIEKLAEGFGEMKRVAQNFIGGLEREEMELLNDLKMEAAVLENVFGKSLPLRKLR</sequence>
<dbReference type="InterPro" id="IPR010788">
    <property type="entry name" value="VDE_dom"/>
</dbReference>
<evidence type="ECO:0000256" key="1">
    <source>
        <dbReference type="SAM" id="MobiDB-lite"/>
    </source>
</evidence>
<feature type="region of interest" description="Disordered" evidence="1">
    <location>
        <begin position="1"/>
        <end position="22"/>
    </location>
</feature>
<dbReference type="GO" id="GO:0015994">
    <property type="term" value="P:chlorophyll metabolic process"/>
    <property type="evidence" value="ECO:0007669"/>
    <property type="project" value="TreeGrafter"/>
</dbReference>
<gene>
    <name evidence="3" type="primary">VDE1</name>
    <name evidence="3" type="ORF">AXF42_Ash009248</name>
</gene>
<dbReference type="InterPro" id="IPR012674">
    <property type="entry name" value="Calycin"/>
</dbReference>
<dbReference type="PANTHER" id="PTHR33970:SF1">
    <property type="entry name" value="VIOLAXANTHIN DE-EPOXIDASE, CHLOROPLASTIC"/>
    <property type="match status" value="1"/>
</dbReference>
<accession>A0A2I0B3J2</accession>
<feature type="domain" description="VDE lipocalin" evidence="2">
    <location>
        <begin position="179"/>
        <end position="411"/>
    </location>
</feature>
<keyword evidence="4" id="KW-1185">Reference proteome</keyword>
<dbReference type="GO" id="GO:0046422">
    <property type="term" value="F:violaxanthin de-epoxidase activity"/>
    <property type="evidence" value="ECO:0007669"/>
    <property type="project" value="UniProtKB-EC"/>
</dbReference>
<keyword evidence="3" id="KW-0560">Oxidoreductase</keyword>
<dbReference type="InterPro" id="IPR044682">
    <property type="entry name" value="VDE"/>
</dbReference>
<dbReference type="Pfam" id="PF07137">
    <property type="entry name" value="VDE"/>
    <property type="match status" value="1"/>
</dbReference>
<dbReference type="Proteomes" id="UP000236161">
    <property type="component" value="Unassembled WGS sequence"/>
</dbReference>
<dbReference type="STRING" id="1088818.A0A2I0B3J2"/>
<dbReference type="SUPFAM" id="SSF50814">
    <property type="entry name" value="Lipocalins"/>
    <property type="match status" value="1"/>
</dbReference>
<name>A0A2I0B3J2_9ASPA</name>
<proteinExistence type="predicted"/>
<dbReference type="GO" id="GO:0010028">
    <property type="term" value="P:xanthophyll cycle"/>
    <property type="evidence" value="ECO:0007669"/>
    <property type="project" value="InterPro"/>
</dbReference>
<dbReference type="AlphaFoldDB" id="A0A2I0B3J2"/>
<dbReference type="GO" id="GO:0009507">
    <property type="term" value="C:chloroplast"/>
    <property type="evidence" value="ECO:0007669"/>
    <property type="project" value="TreeGrafter"/>
</dbReference>
<feature type="compositionally biased region" description="Basic residues" evidence="1">
    <location>
        <begin position="1"/>
        <end position="10"/>
    </location>
</feature>
<dbReference type="OrthoDB" id="10258187at2759"/>
<dbReference type="InterPro" id="IPR022272">
    <property type="entry name" value="Lipocalin_CS"/>
</dbReference>
<dbReference type="EC" id="1.23.5.1" evidence="3"/>
<evidence type="ECO:0000313" key="3">
    <source>
        <dbReference type="EMBL" id="PKA62363.1"/>
    </source>
</evidence>
<reference evidence="3 4" key="1">
    <citation type="journal article" date="2017" name="Nature">
        <title>The Apostasia genome and the evolution of orchids.</title>
        <authorList>
            <person name="Zhang G.Q."/>
            <person name="Liu K.W."/>
            <person name="Li Z."/>
            <person name="Lohaus R."/>
            <person name="Hsiao Y.Y."/>
            <person name="Niu S.C."/>
            <person name="Wang J.Y."/>
            <person name="Lin Y.C."/>
            <person name="Xu Q."/>
            <person name="Chen L.J."/>
            <person name="Yoshida K."/>
            <person name="Fujiwara S."/>
            <person name="Wang Z.W."/>
            <person name="Zhang Y.Q."/>
            <person name="Mitsuda N."/>
            <person name="Wang M."/>
            <person name="Liu G.H."/>
            <person name="Pecoraro L."/>
            <person name="Huang H.X."/>
            <person name="Xiao X.J."/>
            <person name="Lin M."/>
            <person name="Wu X.Y."/>
            <person name="Wu W.L."/>
            <person name="Chen Y.Y."/>
            <person name="Chang S.B."/>
            <person name="Sakamoto S."/>
            <person name="Ohme-Takagi M."/>
            <person name="Yagi M."/>
            <person name="Zeng S.J."/>
            <person name="Shen C.Y."/>
            <person name="Yeh C.M."/>
            <person name="Luo Y.B."/>
            <person name="Tsai W.C."/>
            <person name="Van de Peer Y."/>
            <person name="Liu Z.J."/>
        </authorList>
    </citation>
    <scope>NUCLEOTIDE SEQUENCE [LARGE SCALE GENOMIC DNA]</scope>
    <source>
        <strain evidence="4">cv. Shenzhen</strain>
        <tissue evidence="3">Stem</tissue>
    </source>
</reference>